<organism evidence="1 2">
    <name type="scientific">Canavalia gladiata</name>
    <name type="common">Sword bean</name>
    <name type="synonym">Dolichos gladiatus</name>
    <dbReference type="NCBI Taxonomy" id="3824"/>
    <lineage>
        <taxon>Eukaryota</taxon>
        <taxon>Viridiplantae</taxon>
        <taxon>Streptophyta</taxon>
        <taxon>Embryophyta</taxon>
        <taxon>Tracheophyta</taxon>
        <taxon>Spermatophyta</taxon>
        <taxon>Magnoliopsida</taxon>
        <taxon>eudicotyledons</taxon>
        <taxon>Gunneridae</taxon>
        <taxon>Pentapetalae</taxon>
        <taxon>rosids</taxon>
        <taxon>fabids</taxon>
        <taxon>Fabales</taxon>
        <taxon>Fabaceae</taxon>
        <taxon>Papilionoideae</taxon>
        <taxon>50 kb inversion clade</taxon>
        <taxon>NPAAA clade</taxon>
        <taxon>indigoferoid/millettioid clade</taxon>
        <taxon>Phaseoleae</taxon>
        <taxon>Canavalia</taxon>
    </lineage>
</organism>
<reference evidence="1 2" key="1">
    <citation type="submission" date="2024-01" db="EMBL/GenBank/DDBJ databases">
        <title>The genomes of 5 underutilized Papilionoideae crops provide insights into root nodulation and disease resistanc.</title>
        <authorList>
            <person name="Jiang F."/>
        </authorList>
    </citation>
    <scope>NUCLEOTIDE SEQUENCE [LARGE SCALE GENOMIC DNA]</scope>
    <source>
        <strain evidence="1">LVBAO_FW01</strain>
        <tissue evidence="1">Leaves</tissue>
    </source>
</reference>
<name>A0AAN9KDW9_CANGL</name>
<accession>A0AAN9KDW9</accession>
<sequence length="174" mass="19625">MMVDARESNSWPKLVKGIYRPKKPGPVYFSHRIALIAIAAAMAEEEPRLPEPSDPPLPFDPSRMVGIIKRKALIKDLAGVYHAECLTYCQELLELQTKWEEPFIDLKPPEDSKKETARPSKRVKKFSGVCFITHWSVICTIRGYLLVAVGVPLTIRAYNHTFNVVLNFSNATGT</sequence>
<dbReference type="AlphaFoldDB" id="A0AAN9KDW9"/>
<dbReference type="EMBL" id="JAYMYQ010000008">
    <property type="protein sequence ID" value="KAK7314347.1"/>
    <property type="molecule type" value="Genomic_DNA"/>
</dbReference>
<evidence type="ECO:0000313" key="2">
    <source>
        <dbReference type="Proteomes" id="UP001367508"/>
    </source>
</evidence>
<dbReference type="PANTHER" id="PTHR37242:SF1">
    <property type="entry name" value="OS09G0569450 PROTEIN"/>
    <property type="match status" value="1"/>
</dbReference>
<keyword evidence="2" id="KW-1185">Reference proteome</keyword>
<dbReference type="PANTHER" id="PTHR37242">
    <property type="entry name" value="OS09G0569450 PROTEIN"/>
    <property type="match status" value="1"/>
</dbReference>
<protein>
    <submittedName>
        <fullName evidence="1">Uncharacterized protein</fullName>
    </submittedName>
</protein>
<comment type="caution">
    <text evidence="1">The sequence shown here is derived from an EMBL/GenBank/DDBJ whole genome shotgun (WGS) entry which is preliminary data.</text>
</comment>
<proteinExistence type="predicted"/>
<evidence type="ECO:0000313" key="1">
    <source>
        <dbReference type="EMBL" id="KAK7314347.1"/>
    </source>
</evidence>
<dbReference type="Proteomes" id="UP001367508">
    <property type="component" value="Unassembled WGS sequence"/>
</dbReference>
<gene>
    <name evidence="1" type="ORF">VNO77_32867</name>
</gene>